<name>A0ABY4RQE8_9BACL</name>
<sequence>MSGFPATYADWVRCFDALQEGGQDDEVLLSMERGAIEWTGGVADKITRRMYEVLELRLQQVSRQMTAELSRARAADTDVVTALLNARRRFAVVKRFASIAAFPEPVRKTMTDIVAAYVRDTQSSLEDSAKNDRTGQLRMVIKNNSLLRYEELQVKHDGVLPSSPAAQPAAGPNSRKRRVIL</sequence>
<gene>
    <name evidence="2" type="ORF">SK3146_03969</name>
</gene>
<evidence type="ECO:0000313" key="2">
    <source>
        <dbReference type="EMBL" id="UQZ84714.1"/>
    </source>
</evidence>
<feature type="region of interest" description="Disordered" evidence="1">
    <location>
        <begin position="158"/>
        <end position="181"/>
    </location>
</feature>
<accession>A0ABY4RQE8</accession>
<organism evidence="2 3">
    <name type="scientific">Paenibacillus konkukensis</name>
    <dbReference type="NCBI Taxonomy" id="2020716"/>
    <lineage>
        <taxon>Bacteria</taxon>
        <taxon>Bacillati</taxon>
        <taxon>Bacillota</taxon>
        <taxon>Bacilli</taxon>
        <taxon>Bacillales</taxon>
        <taxon>Paenibacillaceae</taxon>
        <taxon>Paenibacillus</taxon>
    </lineage>
</organism>
<evidence type="ECO:0000256" key="1">
    <source>
        <dbReference type="SAM" id="MobiDB-lite"/>
    </source>
</evidence>
<proteinExistence type="predicted"/>
<reference evidence="2" key="2">
    <citation type="journal article" date="2021" name="J Anim Sci Technol">
        <title>Complete genome sequence of Paenibacillus konkukensis sp. nov. SK3146 as a potential probiotic strain.</title>
        <authorList>
            <person name="Jung H.I."/>
            <person name="Park S."/>
            <person name="Niu K.M."/>
            <person name="Lee S.W."/>
            <person name="Kothari D."/>
            <person name="Yi K.J."/>
            <person name="Kim S.K."/>
        </authorList>
    </citation>
    <scope>NUCLEOTIDE SEQUENCE</scope>
    <source>
        <strain evidence="2">SK3146</strain>
    </source>
</reference>
<dbReference type="EMBL" id="CP027059">
    <property type="protein sequence ID" value="UQZ84714.1"/>
    <property type="molecule type" value="Genomic_DNA"/>
</dbReference>
<evidence type="ECO:0000313" key="3">
    <source>
        <dbReference type="Proteomes" id="UP001057134"/>
    </source>
</evidence>
<dbReference type="RefSeq" id="WP_249860453.1">
    <property type="nucleotide sequence ID" value="NZ_CP027059.1"/>
</dbReference>
<reference evidence="2" key="1">
    <citation type="submission" date="2018-02" db="EMBL/GenBank/DDBJ databases">
        <authorList>
            <person name="Kim S.-K."/>
            <person name="Jung H.-I."/>
            <person name="Lee S.-W."/>
        </authorList>
    </citation>
    <scope>NUCLEOTIDE SEQUENCE</scope>
    <source>
        <strain evidence="2">SK3146</strain>
    </source>
</reference>
<dbReference type="Proteomes" id="UP001057134">
    <property type="component" value="Chromosome"/>
</dbReference>
<keyword evidence="3" id="KW-1185">Reference proteome</keyword>
<protein>
    <submittedName>
        <fullName evidence="2">Uncharacterized protein</fullName>
    </submittedName>
</protein>
<feature type="compositionally biased region" description="Low complexity" evidence="1">
    <location>
        <begin position="161"/>
        <end position="173"/>
    </location>
</feature>